<organism evidence="1 2">
    <name type="scientific">Rhodovulum iodosum</name>
    <dbReference type="NCBI Taxonomy" id="68291"/>
    <lineage>
        <taxon>Bacteria</taxon>
        <taxon>Pseudomonadati</taxon>
        <taxon>Pseudomonadota</taxon>
        <taxon>Alphaproteobacteria</taxon>
        <taxon>Rhodobacterales</taxon>
        <taxon>Paracoccaceae</taxon>
        <taxon>Rhodovulum</taxon>
    </lineage>
</organism>
<protein>
    <recommendedName>
        <fullName evidence="3">SGNH/GDSL hydrolase family protein</fullName>
    </recommendedName>
</protein>
<evidence type="ECO:0008006" key="3">
    <source>
        <dbReference type="Google" id="ProtNLM"/>
    </source>
</evidence>
<dbReference type="Proteomes" id="UP001560019">
    <property type="component" value="Unassembled WGS sequence"/>
</dbReference>
<comment type="caution">
    <text evidence="1">The sequence shown here is derived from an EMBL/GenBank/DDBJ whole genome shotgun (WGS) entry which is preliminary data.</text>
</comment>
<dbReference type="RefSeq" id="WP_125403221.1">
    <property type="nucleotide sequence ID" value="NZ_JBEHHI010000005.1"/>
</dbReference>
<dbReference type="SUPFAM" id="SSF52266">
    <property type="entry name" value="SGNH hydrolase"/>
    <property type="match status" value="1"/>
</dbReference>
<dbReference type="EMBL" id="JBEHHI010000005">
    <property type="protein sequence ID" value="MEX5730251.1"/>
    <property type="molecule type" value="Genomic_DNA"/>
</dbReference>
<name>A0ABV3XXZ8_9RHOB</name>
<dbReference type="Gene3D" id="3.40.50.1110">
    <property type="entry name" value="SGNH hydrolase"/>
    <property type="match status" value="1"/>
</dbReference>
<sequence length="433" mass="44637">MQIGFGLDTVSVLSGSGDIAAPAGIAPLSGLLEAENVVVLGASIMDGSFGSPAINAALQPFAAAIGFTGTLVTYSASGDEISNTIARLSTAKTDLAASAGSNLYIVHSGGNNVSNNRPYPGGKAVFQTDYTALMDAIVADGDKVVPLPLTKRFYVEAPLVVEGDDATEANGSLPYNENIIHPAISAYAPGFMVDGAPYANPYAFADRWNDYIGGDGIHGLGKCLAHYILMRVAGRALGLSDGARAGRTLIYSLKNGQPYEYLPGAAYNELTSYSTGANDPVFVGALDTAGLLDPFIEVEAGPFSTSANVTLDDADFRDRLADSRFHDIDMMQSLIGVSGTDVLTLTFTGLYPGDLVTVKVAAQHAFGNTTARVGDVTLNGGETVQVNAGSGALSNQAEFAQIAVPADGKLVLDLAVAPGANYGYLGAVLLDFA</sequence>
<accession>A0ABV3XXZ8</accession>
<reference evidence="1 2" key="1">
    <citation type="submission" date="2024-06" db="EMBL/GenBank/DDBJ databases">
        <title>Genome of Rhodovulum iodosum, a marine photoferrotroph.</title>
        <authorList>
            <person name="Bianchini G."/>
            <person name="Nikeleit V."/>
            <person name="Kappler A."/>
            <person name="Bryce C."/>
            <person name="Sanchez-Baracaldo P."/>
        </authorList>
    </citation>
    <scope>NUCLEOTIDE SEQUENCE [LARGE SCALE GENOMIC DNA]</scope>
    <source>
        <strain evidence="1 2">UT/N1</strain>
    </source>
</reference>
<dbReference type="InterPro" id="IPR036514">
    <property type="entry name" value="SGNH_hydro_sf"/>
</dbReference>
<keyword evidence="2" id="KW-1185">Reference proteome</keyword>
<dbReference type="CDD" id="cd00229">
    <property type="entry name" value="SGNH_hydrolase"/>
    <property type="match status" value="1"/>
</dbReference>
<evidence type="ECO:0000313" key="2">
    <source>
        <dbReference type="Proteomes" id="UP001560019"/>
    </source>
</evidence>
<gene>
    <name evidence="1" type="ORF">Ga0609869_003604</name>
</gene>
<evidence type="ECO:0000313" key="1">
    <source>
        <dbReference type="EMBL" id="MEX5730251.1"/>
    </source>
</evidence>
<proteinExistence type="predicted"/>